<evidence type="ECO:0000313" key="2">
    <source>
        <dbReference type="EMBL" id="CAL6111800.1"/>
    </source>
</evidence>
<protein>
    <submittedName>
        <fullName evidence="1">Uncharacterized protein</fullName>
    </submittedName>
</protein>
<dbReference type="AlphaFoldDB" id="A0AA86THH0"/>
<dbReference type="EMBL" id="CAXDID020000721">
    <property type="protein sequence ID" value="CAL6111800.1"/>
    <property type="molecule type" value="Genomic_DNA"/>
</dbReference>
<sequence length="126" mass="14138">MQNTIFTSIRDAPKKLPPGYQTLKAVSKGPNVYTYDESGHQQIRKTRLQQQIIKEFAGMMAKENDDILLMPAWDAVKNGFGIPQDNNNPYCINANMSIGKGKNYTKQGRDVNSYSMVVNGKVPNIK</sequence>
<proteinExistence type="predicted"/>
<gene>
    <name evidence="1" type="ORF">HINF_LOCUS6314</name>
    <name evidence="2" type="ORF">HINF_LOCUS76672</name>
</gene>
<evidence type="ECO:0000313" key="3">
    <source>
        <dbReference type="Proteomes" id="UP001642409"/>
    </source>
</evidence>
<reference evidence="1" key="1">
    <citation type="submission" date="2023-06" db="EMBL/GenBank/DDBJ databases">
        <authorList>
            <person name="Kurt Z."/>
        </authorList>
    </citation>
    <scope>NUCLEOTIDE SEQUENCE</scope>
</reference>
<comment type="caution">
    <text evidence="1">The sequence shown here is derived from an EMBL/GenBank/DDBJ whole genome shotgun (WGS) entry which is preliminary data.</text>
</comment>
<keyword evidence="3" id="KW-1185">Reference proteome</keyword>
<evidence type="ECO:0000313" key="1">
    <source>
        <dbReference type="EMBL" id="CAI9918669.1"/>
    </source>
</evidence>
<organism evidence="1">
    <name type="scientific">Hexamita inflata</name>
    <dbReference type="NCBI Taxonomy" id="28002"/>
    <lineage>
        <taxon>Eukaryota</taxon>
        <taxon>Metamonada</taxon>
        <taxon>Diplomonadida</taxon>
        <taxon>Hexamitidae</taxon>
        <taxon>Hexamitinae</taxon>
        <taxon>Hexamita</taxon>
    </lineage>
</organism>
<reference evidence="2 3" key="2">
    <citation type="submission" date="2024-07" db="EMBL/GenBank/DDBJ databases">
        <authorList>
            <person name="Akdeniz Z."/>
        </authorList>
    </citation>
    <scope>NUCLEOTIDE SEQUENCE [LARGE SCALE GENOMIC DNA]</scope>
</reference>
<name>A0AA86THH0_9EUKA</name>
<dbReference type="EMBL" id="CATOUU010000164">
    <property type="protein sequence ID" value="CAI9918669.1"/>
    <property type="molecule type" value="Genomic_DNA"/>
</dbReference>
<dbReference type="Proteomes" id="UP001642409">
    <property type="component" value="Unassembled WGS sequence"/>
</dbReference>
<accession>A0AA86THH0</accession>